<keyword evidence="2" id="KW-1185">Reference proteome</keyword>
<reference evidence="1 2" key="1">
    <citation type="journal article" date="2019" name="Int. J. Syst. Evol. Microbiol.">
        <title>The Global Catalogue of Microorganisms (GCM) 10K type strain sequencing project: providing services to taxonomists for standard genome sequencing and annotation.</title>
        <authorList>
            <consortium name="The Broad Institute Genomics Platform"/>
            <consortium name="The Broad Institute Genome Sequencing Center for Infectious Disease"/>
            <person name="Wu L."/>
            <person name="Ma J."/>
        </authorList>
    </citation>
    <scope>NUCLEOTIDE SEQUENCE [LARGE SCALE GENOMIC DNA]</scope>
    <source>
        <strain evidence="1 2">JCM 13850</strain>
    </source>
</reference>
<organism evidence="1 2">
    <name type="scientific">Actinomadura napierensis</name>
    <dbReference type="NCBI Taxonomy" id="267854"/>
    <lineage>
        <taxon>Bacteria</taxon>
        <taxon>Bacillati</taxon>
        <taxon>Actinomycetota</taxon>
        <taxon>Actinomycetes</taxon>
        <taxon>Streptosporangiales</taxon>
        <taxon>Thermomonosporaceae</taxon>
        <taxon>Actinomadura</taxon>
    </lineage>
</organism>
<name>A0ABN2ZX91_9ACTN</name>
<evidence type="ECO:0000313" key="1">
    <source>
        <dbReference type="EMBL" id="GAA2149511.1"/>
    </source>
</evidence>
<gene>
    <name evidence="1" type="ORF">GCM10009727_53010</name>
</gene>
<protein>
    <recommendedName>
        <fullName evidence="3">Long-chain fatty acid--CoA ligase</fullName>
    </recommendedName>
</protein>
<evidence type="ECO:0000313" key="2">
    <source>
        <dbReference type="Proteomes" id="UP001501020"/>
    </source>
</evidence>
<accession>A0ABN2ZX91</accession>
<dbReference type="Gene3D" id="3.40.50.720">
    <property type="entry name" value="NAD(P)-binding Rossmann-like Domain"/>
    <property type="match status" value="1"/>
</dbReference>
<dbReference type="SUPFAM" id="SSF51735">
    <property type="entry name" value="NAD(P)-binding Rossmann-fold domains"/>
    <property type="match status" value="1"/>
</dbReference>
<comment type="caution">
    <text evidence="1">The sequence shown here is derived from an EMBL/GenBank/DDBJ whole genome shotgun (WGS) entry which is preliminary data.</text>
</comment>
<dbReference type="InterPro" id="IPR036291">
    <property type="entry name" value="NAD(P)-bd_dom_sf"/>
</dbReference>
<dbReference type="Proteomes" id="UP001501020">
    <property type="component" value="Unassembled WGS sequence"/>
</dbReference>
<dbReference type="EMBL" id="BAAAMR010000052">
    <property type="protein sequence ID" value="GAA2149511.1"/>
    <property type="molecule type" value="Genomic_DNA"/>
</dbReference>
<proteinExistence type="predicted"/>
<sequence>MRSGCGLLTGSERALLDVWFPRPEGLDPVGAAALSMAVETAYRGLDALGVRDGATVLVNGAGTTVGYAAAPIG</sequence>
<dbReference type="Gene3D" id="3.90.180.10">
    <property type="entry name" value="Medium-chain alcohol dehydrogenases, catalytic domain"/>
    <property type="match status" value="1"/>
</dbReference>
<dbReference type="RefSeq" id="WP_344272481.1">
    <property type="nucleotide sequence ID" value="NZ_BAAAMR010000052.1"/>
</dbReference>
<evidence type="ECO:0008006" key="3">
    <source>
        <dbReference type="Google" id="ProtNLM"/>
    </source>
</evidence>